<feature type="chain" id="PRO_5044552974" evidence="1">
    <location>
        <begin position="18"/>
        <end position="72"/>
    </location>
</feature>
<dbReference type="InterPro" id="IPR038204">
    <property type="entry name" value="Abf-1/2_sf"/>
</dbReference>
<name>A0A183U2U5_TOXCA</name>
<evidence type="ECO:0000313" key="3">
    <source>
        <dbReference type="Proteomes" id="UP000050794"/>
    </source>
</evidence>
<organism evidence="3 4">
    <name type="scientific">Toxocara canis</name>
    <name type="common">Canine roundworm</name>
    <dbReference type="NCBI Taxonomy" id="6265"/>
    <lineage>
        <taxon>Eukaryota</taxon>
        <taxon>Metazoa</taxon>
        <taxon>Ecdysozoa</taxon>
        <taxon>Nematoda</taxon>
        <taxon>Chromadorea</taxon>
        <taxon>Rhabditida</taxon>
        <taxon>Spirurina</taxon>
        <taxon>Ascaridomorpha</taxon>
        <taxon>Ascaridoidea</taxon>
        <taxon>Toxocaridae</taxon>
        <taxon>Toxocara</taxon>
    </lineage>
</organism>
<keyword evidence="1" id="KW-0732">Signal</keyword>
<evidence type="ECO:0000313" key="2">
    <source>
        <dbReference type="EMBL" id="VDM28532.1"/>
    </source>
</evidence>
<dbReference type="WBParaSite" id="TCNE_0000281501-mRNA-1">
    <property type="protein sequence ID" value="TCNE_0000281501-mRNA-1"/>
    <property type="gene ID" value="TCNE_0000281501"/>
</dbReference>
<reference evidence="4" key="1">
    <citation type="submission" date="2016-06" db="UniProtKB">
        <authorList>
            <consortium name="WormBaseParasite"/>
        </authorList>
    </citation>
    <scope>IDENTIFICATION</scope>
</reference>
<dbReference type="Proteomes" id="UP000050794">
    <property type="component" value="Unassembled WGS sequence"/>
</dbReference>
<reference evidence="2 3" key="2">
    <citation type="submission" date="2018-11" db="EMBL/GenBank/DDBJ databases">
        <authorList>
            <consortium name="Pathogen Informatics"/>
        </authorList>
    </citation>
    <scope>NUCLEOTIDE SEQUENCE [LARGE SCALE GENOMIC DNA]</scope>
</reference>
<proteinExistence type="predicted"/>
<dbReference type="Pfam" id="PF16839">
    <property type="entry name" value="Antimicrobial25"/>
    <property type="match status" value="1"/>
</dbReference>
<feature type="signal peptide" evidence="1">
    <location>
        <begin position="1"/>
        <end position="17"/>
    </location>
</feature>
<gene>
    <name evidence="2" type="ORF">TCNE_LOCUS2815</name>
</gene>
<dbReference type="AlphaFoldDB" id="A0A183U2U5"/>
<dbReference type="GO" id="GO:0098542">
    <property type="term" value="P:defense response to other organism"/>
    <property type="evidence" value="ECO:0007669"/>
    <property type="project" value="InterPro"/>
</dbReference>
<keyword evidence="3" id="KW-1185">Reference proteome</keyword>
<evidence type="ECO:0000313" key="4">
    <source>
        <dbReference type="WBParaSite" id="TCNE_0000281501-mRNA-1"/>
    </source>
</evidence>
<evidence type="ECO:0000256" key="1">
    <source>
        <dbReference type="SAM" id="SignalP"/>
    </source>
</evidence>
<dbReference type="Gene3D" id="3.30.30.110">
    <property type="entry name" value="Antibacterial factor-related peptide"/>
    <property type="match status" value="1"/>
</dbReference>
<sequence>MQASALLMVLLLATANALEIYVSSCARMKTPILDKAAQGLCISSCKFQAISSEITLCQNCRNCRELLLTIIL</sequence>
<dbReference type="InterPro" id="IPR031770">
    <property type="entry name" value="Abf-1/2"/>
</dbReference>
<protein>
    <submittedName>
        <fullName evidence="2 4">Uncharacterized protein</fullName>
    </submittedName>
</protein>
<accession>A0A183U2U5</accession>
<dbReference type="EMBL" id="UYWY01003095">
    <property type="protein sequence ID" value="VDM28532.1"/>
    <property type="molecule type" value="Genomic_DNA"/>
</dbReference>